<dbReference type="PANTHER" id="PTHR13723">
    <property type="entry name" value="ADAMTS A DISINTEGRIN AND METALLOPROTEASE WITH THROMBOSPONDIN MOTIFS PROTEASE"/>
    <property type="match status" value="1"/>
</dbReference>
<reference evidence="14 15" key="1">
    <citation type="submission" date="2020-04" db="EMBL/GenBank/DDBJ databases">
        <authorList>
            <person name="Alioto T."/>
            <person name="Alioto T."/>
            <person name="Gomez Garrido J."/>
        </authorList>
    </citation>
    <scope>NUCLEOTIDE SEQUENCE [LARGE SCALE GENOMIC DNA]</scope>
</reference>
<protein>
    <recommendedName>
        <fullName evidence="13">Peptidase M12B domain-containing protein</fullName>
    </recommendedName>
</protein>
<dbReference type="InterPro" id="IPR050439">
    <property type="entry name" value="ADAMTS_ADAMTS-like"/>
</dbReference>
<dbReference type="SUPFAM" id="SSF55486">
    <property type="entry name" value="Metalloproteases ('zincins'), catalytic domain"/>
    <property type="match status" value="1"/>
</dbReference>
<dbReference type="PANTHER" id="PTHR13723:SF275">
    <property type="entry name" value="STALL, ISOFORM C"/>
    <property type="match status" value="1"/>
</dbReference>
<name>A0A8S1CVT2_9INSE</name>
<dbReference type="PROSITE" id="PS50215">
    <property type="entry name" value="ADAM_MEPRO"/>
    <property type="match status" value="1"/>
</dbReference>
<feature type="binding site" evidence="10">
    <location>
        <position position="466"/>
    </location>
    <ligand>
        <name>Zn(2+)</name>
        <dbReference type="ChEBI" id="CHEBI:29105"/>
        <note>catalytic</note>
    </ligand>
</feature>
<dbReference type="Gene3D" id="2.20.100.10">
    <property type="entry name" value="Thrombospondin type-1 (TSP1) repeat"/>
    <property type="match status" value="1"/>
</dbReference>
<evidence type="ECO:0000256" key="11">
    <source>
        <dbReference type="SAM" id="MobiDB-lite"/>
    </source>
</evidence>
<keyword evidence="5" id="KW-0378">Hydrolase</keyword>
<dbReference type="GO" id="GO:0006508">
    <property type="term" value="P:proteolysis"/>
    <property type="evidence" value="ECO:0007669"/>
    <property type="project" value="UniProtKB-KW"/>
</dbReference>
<dbReference type="Pfam" id="PF01421">
    <property type="entry name" value="Reprolysin"/>
    <property type="match status" value="1"/>
</dbReference>
<dbReference type="GO" id="GO:0031012">
    <property type="term" value="C:extracellular matrix"/>
    <property type="evidence" value="ECO:0007669"/>
    <property type="project" value="TreeGrafter"/>
</dbReference>
<keyword evidence="8" id="KW-1015">Disulfide bond</keyword>
<evidence type="ECO:0000256" key="1">
    <source>
        <dbReference type="ARBA" id="ARBA00004613"/>
    </source>
</evidence>
<feature type="binding site" evidence="10">
    <location>
        <position position="472"/>
    </location>
    <ligand>
        <name>Zn(2+)</name>
        <dbReference type="ChEBI" id="CHEBI:29105"/>
        <note>catalytic</note>
    </ligand>
</feature>
<gene>
    <name evidence="14" type="ORF">CLODIP_2_CD01941</name>
</gene>
<evidence type="ECO:0000256" key="7">
    <source>
        <dbReference type="ARBA" id="ARBA00023049"/>
    </source>
</evidence>
<dbReference type="GO" id="GO:0030198">
    <property type="term" value="P:extracellular matrix organization"/>
    <property type="evidence" value="ECO:0007669"/>
    <property type="project" value="TreeGrafter"/>
</dbReference>
<dbReference type="InterPro" id="IPR000884">
    <property type="entry name" value="TSP1_rpt"/>
</dbReference>
<dbReference type="GO" id="GO:0005576">
    <property type="term" value="C:extracellular region"/>
    <property type="evidence" value="ECO:0007669"/>
    <property type="project" value="UniProtKB-SubCell"/>
</dbReference>
<keyword evidence="9" id="KW-0325">Glycoprotein</keyword>
<organism evidence="14 15">
    <name type="scientific">Cloeon dipterum</name>
    <dbReference type="NCBI Taxonomy" id="197152"/>
    <lineage>
        <taxon>Eukaryota</taxon>
        <taxon>Metazoa</taxon>
        <taxon>Ecdysozoa</taxon>
        <taxon>Arthropoda</taxon>
        <taxon>Hexapoda</taxon>
        <taxon>Insecta</taxon>
        <taxon>Pterygota</taxon>
        <taxon>Palaeoptera</taxon>
        <taxon>Ephemeroptera</taxon>
        <taxon>Pisciforma</taxon>
        <taxon>Baetidae</taxon>
        <taxon>Cloeon</taxon>
    </lineage>
</organism>
<feature type="domain" description="Peptidase M12B" evidence="13">
    <location>
        <begin position="303"/>
        <end position="523"/>
    </location>
</feature>
<dbReference type="Gene3D" id="3.40.390.10">
    <property type="entry name" value="Collagenase (Catalytic Domain)"/>
    <property type="match status" value="1"/>
</dbReference>
<feature type="compositionally biased region" description="Polar residues" evidence="11">
    <location>
        <begin position="773"/>
        <end position="789"/>
    </location>
</feature>
<evidence type="ECO:0000313" key="15">
    <source>
        <dbReference type="Proteomes" id="UP000494165"/>
    </source>
</evidence>
<comment type="caution">
    <text evidence="10">Lacks conserved residue(s) required for the propagation of feature annotation.</text>
</comment>
<evidence type="ECO:0000256" key="4">
    <source>
        <dbReference type="ARBA" id="ARBA00022723"/>
    </source>
</evidence>
<dbReference type="Proteomes" id="UP000494165">
    <property type="component" value="Unassembled WGS sequence"/>
</dbReference>
<feature type="chain" id="PRO_5035919900" description="Peptidase M12B domain-containing protein" evidence="12">
    <location>
        <begin position="23"/>
        <end position="1056"/>
    </location>
</feature>
<dbReference type="InterPro" id="IPR036383">
    <property type="entry name" value="TSP1_rpt_sf"/>
</dbReference>
<evidence type="ECO:0000256" key="8">
    <source>
        <dbReference type="ARBA" id="ARBA00023157"/>
    </source>
</evidence>
<evidence type="ECO:0000259" key="13">
    <source>
        <dbReference type="PROSITE" id="PS50215"/>
    </source>
</evidence>
<keyword evidence="3" id="KW-0645">Protease</keyword>
<evidence type="ECO:0000256" key="3">
    <source>
        <dbReference type="ARBA" id="ARBA00022670"/>
    </source>
</evidence>
<dbReference type="InterPro" id="IPR041645">
    <property type="entry name" value="ADAMTS_CR_2"/>
</dbReference>
<keyword evidence="6 10" id="KW-0862">Zinc</keyword>
<evidence type="ECO:0000256" key="9">
    <source>
        <dbReference type="ARBA" id="ARBA00023180"/>
    </source>
</evidence>
<proteinExistence type="predicted"/>
<keyword evidence="4 10" id="KW-0479">Metal-binding</keyword>
<keyword evidence="7" id="KW-0482">Metalloprotease</keyword>
<evidence type="ECO:0000256" key="6">
    <source>
        <dbReference type="ARBA" id="ARBA00022833"/>
    </source>
</evidence>
<dbReference type="SUPFAM" id="SSF82895">
    <property type="entry name" value="TSP-1 type 1 repeat"/>
    <property type="match status" value="1"/>
</dbReference>
<evidence type="ECO:0000256" key="5">
    <source>
        <dbReference type="ARBA" id="ARBA00022801"/>
    </source>
</evidence>
<evidence type="ECO:0000256" key="12">
    <source>
        <dbReference type="SAM" id="SignalP"/>
    </source>
</evidence>
<feature type="signal peptide" evidence="12">
    <location>
        <begin position="1"/>
        <end position="22"/>
    </location>
</feature>
<dbReference type="GO" id="GO:0004222">
    <property type="term" value="F:metalloendopeptidase activity"/>
    <property type="evidence" value="ECO:0007669"/>
    <property type="project" value="InterPro"/>
</dbReference>
<evidence type="ECO:0000313" key="14">
    <source>
        <dbReference type="EMBL" id="CAB3372908.1"/>
    </source>
</evidence>
<dbReference type="CDD" id="cd04273">
    <property type="entry name" value="ZnMc_ADAMTS_like"/>
    <property type="match status" value="1"/>
</dbReference>
<keyword evidence="12" id="KW-0732">Signal</keyword>
<feature type="region of interest" description="Disordered" evidence="11">
    <location>
        <begin position="751"/>
        <end position="797"/>
    </location>
</feature>
<dbReference type="Gene3D" id="3.40.1620.60">
    <property type="match status" value="1"/>
</dbReference>
<evidence type="ECO:0000256" key="2">
    <source>
        <dbReference type="ARBA" id="ARBA00022525"/>
    </source>
</evidence>
<dbReference type="OrthoDB" id="10035764at2759"/>
<keyword evidence="2" id="KW-0964">Secreted</keyword>
<feature type="binding site" evidence="10">
    <location>
        <position position="462"/>
    </location>
    <ligand>
        <name>Zn(2+)</name>
        <dbReference type="ChEBI" id="CHEBI:29105"/>
        <note>catalytic</note>
    </ligand>
</feature>
<keyword evidence="15" id="KW-1185">Reference proteome</keyword>
<comment type="subcellular location">
    <subcellularLocation>
        <location evidence="1">Secreted</location>
    </subcellularLocation>
</comment>
<sequence>MRPAALCCGLAAFLCLFDAVHARRTHKFEVTEQNLKRLLTTHEWKNLFGPEEELFRRDEPEFLKRVSVVWPRESRRRRRRRRVHERINESAGENDENAAYTPARSVRLVFTNRTEAPLLLSLEHLPPSSNVVDDGLLVLSRYANSTSQLPDWTVRREEECLFRGDANQVVDGASKKHGQAAVSLCGGVIRGLIVRDHEYQVISPLPNRLTRRAPTRRAAALADTPHILIRGQAPPAHLQDLECAAERALKREKRNLNEFFKRSFRGGGAGVGTTTRGWWRPSPAAIASNRRRSGRGVLHNGPLFVELAVFVDRDLFRHMAVNFPRDTEREVTRVVLAMINAVQLLYHDASLGRAVTFVLKRLEVLHAEPAGLTRSHDIDRFLSSFCKWQRLENPALDSDPLHWDHAVLLTGLDLYVQLGGKSPGKLSSQVVGLAPVGGMCSRASSCTVNEGRHFESVYVVAHEIGHNLGMRHDGPMSDNECDPGSFIMSPTLGSGKITWSQCSRKYLENFLETEQASCLWDRSVPEPGLDHAAGGLLPGERFTADQQCMLKYGSGSSHAKTQPLDDVCRDLHCQRDRYTWTSHPALEGTTCGISMWCRSGRCVSKGLSAQQAGFWPERLVAGSWGEWSAFSECASSCLHGSGGLDAGSSGIEVAARRCDKPRPENGGKQCVGSDRRYRACEAAQICSNVPRTTLRDFADEVCGRAKEVDADLLGTGTQRESSDPVEACAVWCYKKRGGAKNRGWTFPDGTACKGLPRQPNNNRVSRRSGALFPSNNKRGLCVSGQQPRQNRVKLNKQPAKRDVDLVGVEGPSGQWRPLGACTDGDSRSIQLCEPEDSKSCVRLKTPFEHASAVCSRYKERVRRLSGIGMQISPSIEDPDRPCRVACQDEAVPHRFYLVNGEEGWFPFGTDCGRGARSRQAYCVSGKCLEFGSDLTPRLQSHRLIPHGVHQLLSERRRRSVLPANESAVVTSQLDSDTLNYLIDTIEGKTANANKVKPDEPSLDLHNPIHVNNPPMQTVDDTAAGYAASSSEDAKSSSAKLVLDWCLILLLAAQLQR</sequence>
<dbReference type="GO" id="GO:0046872">
    <property type="term" value="F:metal ion binding"/>
    <property type="evidence" value="ECO:0007669"/>
    <property type="project" value="UniProtKB-KW"/>
</dbReference>
<comment type="caution">
    <text evidence="14">The sequence shown here is derived from an EMBL/GenBank/DDBJ whole genome shotgun (WGS) entry which is preliminary data.</text>
</comment>
<dbReference type="AlphaFoldDB" id="A0A8S1CVT2"/>
<dbReference type="InterPro" id="IPR024079">
    <property type="entry name" value="MetalloPept_cat_dom_sf"/>
</dbReference>
<dbReference type="PROSITE" id="PS50092">
    <property type="entry name" value="TSP1"/>
    <property type="match status" value="1"/>
</dbReference>
<feature type="active site" evidence="10">
    <location>
        <position position="463"/>
    </location>
</feature>
<dbReference type="Pfam" id="PF17771">
    <property type="entry name" value="ADAMTS_CR_2"/>
    <property type="match status" value="1"/>
</dbReference>
<dbReference type="EMBL" id="CADEPI010000077">
    <property type="protein sequence ID" value="CAB3372908.1"/>
    <property type="molecule type" value="Genomic_DNA"/>
</dbReference>
<accession>A0A8S1CVT2</accession>
<evidence type="ECO:0000256" key="10">
    <source>
        <dbReference type="PROSITE-ProRule" id="PRU00276"/>
    </source>
</evidence>
<dbReference type="InterPro" id="IPR001590">
    <property type="entry name" value="Peptidase_M12B"/>
</dbReference>